<evidence type="ECO:0000256" key="2">
    <source>
        <dbReference type="SAM" id="Phobius"/>
    </source>
</evidence>
<comment type="caution">
    <text evidence="3">The sequence shown here is derived from an EMBL/GenBank/DDBJ whole genome shotgun (WGS) entry which is preliminary data.</text>
</comment>
<dbReference type="EMBL" id="JAYWIO010000004">
    <property type="protein sequence ID" value="KAK7270558.1"/>
    <property type="molecule type" value="Genomic_DNA"/>
</dbReference>
<feature type="transmembrane region" description="Helical" evidence="2">
    <location>
        <begin position="21"/>
        <end position="44"/>
    </location>
</feature>
<gene>
    <name evidence="3" type="ORF">RIF29_23787</name>
</gene>
<feature type="compositionally biased region" description="Low complexity" evidence="1">
    <location>
        <begin position="82"/>
        <end position="91"/>
    </location>
</feature>
<name>A0AAN9FEV2_CROPI</name>
<accession>A0AAN9FEV2</accession>
<feature type="region of interest" description="Disordered" evidence="1">
    <location>
        <begin position="72"/>
        <end position="91"/>
    </location>
</feature>
<keyword evidence="2" id="KW-0812">Transmembrane</keyword>
<evidence type="ECO:0000313" key="4">
    <source>
        <dbReference type="Proteomes" id="UP001372338"/>
    </source>
</evidence>
<organism evidence="3 4">
    <name type="scientific">Crotalaria pallida</name>
    <name type="common">Smooth rattlebox</name>
    <name type="synonym">Crotalaria striata</name>
    <dbReference type="NCBI Taxonomy" id="3830"/>
    <lineage>
        <taxon>Eukaryota</taxon>
        <taxon>Viridiplantae</taxon>
        <taxon>Streptophyta</taxon>
        <taxon>Embryophyta</taxon>
        <taxon>Tracheophyta</taxon>
        <taxon>Spermatophyta</taxon>
        <taxon>Magnoliopsida</taxon>
        <taxon>eudicotyledons</taxon>
        <taxon>Gunneridae</taxon>
        <taxon>Pentapetalae</taxon>
        <taxon>rosids</taxon>
        <taxon>fabids</taxon>
        <taxon>Fabales</taxon>
        <taxon>Fabaceae</taxon>
        <taxon>Papilionoideae</taxon>
        <taxon>50 kb inversion clade</taxon>
        <taxon>genistoids sensu lato</taxon>
        <taxon>core genistoids</taxon>
        <taxon>Crotalarieae</taxon>
        <taxon>Crotalaria</taxon>
    </lineage>
</organism>
<evidence type="ECO:0000256" key="1">
    <source>
        <dbReference type="SAM" id="MobiDB-lite"/>
    </source>
</evidence>
<feature type="transmembrane region" description="Helical" evidence="2">
    <location>
        <begin position="50"/>
        <end position="68"/>
    </location>
</feature>
<keyword evidence="2" id="KW-1133">Transmembrane helix</keyword>
<sequence length="91" mass="10530">MGLQNHFKQYEKQINDPISKSFLVMYLISTSTHIMPHAFIHFYTIHSTQAFISSFLIFYPSSFLVPLCHNPGRRLPPPTPYPISSLSSFLR</sequence>
<protein>
    <submittedName>
        <fullName evidence="3">Uncharacterized protein</fullName>
    </submittedName>
</protein>
<dbReference type="Proteomes" id="UP001372338">
    <property type="component" value="Unassembled WGS sequence"/>
</dbReference>
<keyword evidence="4" id="KW-1185">Reference proteome</keyword>
<reference evidence="3 4" key="1">
    <citation type="submission" date="2024-01" db="EMBL/GenBank/DDBJ databases">
        <title>The genomes of 5 underutilized Papilionoideae crops provide insights into root nodulation and disease resistanc.</title>
        <authorList>
            <person name="Yuan L."/>
        </authorList>
    </citation>
    <scope>NUCLEOTIDE SEQUENCE [LARGE SCALE GENOMIC DNA]</scope>
    <source>
        <strain evidence="3">ZHUSHIDOU_FW_LH</strain>
        <tissue evidence="3">Leaf</tissue>
    </source>
</reference>
<keyword evidence="2" id="KW-0472">Membrane</keyword>
<evidence type="ECO:0000313" key="3">
    <source>
        <dbReference type="EMBL" id="KAK7270558.1"/>
    </source>
</evidence>
<dbReference type="AlphaFoldDB" id="A0AAN9FEV2"/>
<proteinExistence type="predicted"/>